<keyword evidence="2" id="KW-1185">Reference proteome</keyword>
<evidence type="ECO:0008006" key="3">
    <source>
        <dbReference type="Google" id="ProtNLM"/>
    </source>
</evidence>
<dbReference type="SUPFAM" id="SSF52540">
    <property type="entry name" value="P-loop containing nucleoside triphosphate hydrolases"/>
    <property type="match status" value="1"/>
</dbReference>
<reference evidence="1 2" key="1">
    <citation type="submission" date="2014-11" db="EMBL/GenBank/DDBJ databases">
        <title>Genome sequence of Flavihumibacter solisilvae 3-3.</title>
        <authorList>
            <person name="Zhou G."/>
            <person name="Li M."/>
            <person name="Wang G."/>
        </authorList>
    </citation>
    <scope>NUCLEOTIDE SEQUENCE [LARGE SCALE GENOMIC DNA]</scope>
    <source>
        <strain evidence="1 2">3-3</strain>
    </source>
</reference>
<dbReference type="InterPro" id="IPR027417">
    <property type="entry name" value="P-loop_NTPase"/>
</dbReference>
<dbReference type="AlphaFoldDB" id="A0A0C1ILM2"/>
<dbReference type="STRING" id="1349421.OI18_22290"/>
<feature type="non-terminal residue" evidence="1">
    <location>
        <position position="1"/>
    </location>
</feature>
<dbReference type="Proteomes" id="UP000031408">
    <property type="component" value="Unassembled WGS sequence"/>
</dbReference>
<organism evidence="1 2">
    <name type="scientific">Flavihumibacter solisilvae</name>
    <dbReference type="NCBI Taxonomy" id="1349421"/>
    <lineage>
        <taxon>Bacteria</taxon>
        <taxon>Pseudomonadati</taxon>
        <taxon>Bacteroidota</taxon>
        <taxon>Chitinophagia</taxon>
        <taxon>Chitinophagales</taxon>
        <taxon>Chitinophagaceae</taxon>
        <taxon>Flavihumibacter</taxon>
    </lineage>
</organism>
<dbReference type="RefSeq" id="WP_039144239.1">
    <property type="nucleotide sequence ID" value="NZ_JSVC01000039.1"/>
</dbReference>
<dbReference type="PANTHER" id="PTHR30121:SF11">
    <property type="entry name" value="AAA+ ATPASE DOMAIN-CONTAINING PROTEIN"/>
    <property type="match status" value="1"/>
</dbReference>
<name>A0A0C1ILM2_9BACT</name>
<accession>A0A0C1ILM2</accession>
<dbReference type="PANTHER" id="PTHR30121">
    <property type="entry name" value="UNCHARACTERIZED PROTEIN YJGR-RELATED"/>
    <property type="match status" value="1"/>
</dbReference>
<proteinExistence type="predicted"/>
<evidence type="ECO:0000313" key="1">
    <source>
        <dbReference type="EMBL" id="KIC91324.1"/>
    </source>
</evidence>
<protein>
    <recommendedName>
        <fullName evidence="3">Helicase HerA central domain-containing protein</fullName>
    </recommendedName>
</protein>
<dbReference type="Gene3D" id="3.40.50.300">
    <property type="entry name" value="P-loop containing nucleotide triphosphate hydrolases"/>
    <property type="match status" value="2"/>
</dbReference>
<dbReference type="EMBL" id="JSVC01000039">
    <property type="protein sequence ID" value="KIC91324.1"/>
    <property type="molecule type" value="Genomic_DNA"/>
</dbReference>
<comment type="caution">
    <text evidence="1">The sequence shown here is derived from an EMBL/GenBank/DDBJ whole genome shotgun (WGS) entry which is preliminary data.</text>
</comment>
<evidence type="ECO:0000313" key="2">
    <source>
        <dbReference type="Proteomes" id="UP000031408"/>
    </source>
</evidence>
<dbReference type="InterPro" id="IPR051162">
    <property type="entry name" value="T4SS_component"/>
</dbReference>
<sequence length="598" mass="67771">IEVKFRSVKETQWEDHLLQAKNFSKFLLKVHNLGNDWLLWKTAFCSIVGRMVEYGLNLAASRCKNKDRVYNLGFELIDEIFSNSYQSIEFDESGRLIYVCADELEKNDRFDMQMESTMFVNYARAQAILFDDDGVSELIDANPLLKEFSWNLHAKCEKAGSSIESLQNDVLPPKSDGSSDHREIQEISPENVIDNFHDSISAGTDSDTTIYLREHPFGLKFEVGSVVDRYGERKYFFNPGSTEVNQLNIGVIGDLGTGKTQLLKSLIYNMSMSSGQNRGTAPKFLVLDTKRDYDGTGSELDNVLIQKIGAEVVVPYKIKLNMFDIKSSREINPALSKANFFIDLLGKIYGGIGPIQRNYLRDAVLQAFKKKGYVKAGQYKDFISPTLIEVRDEYHSLVNTVDSALAIMNSLIEEEFFEDDSENTVSFDEMFTKTIIVALGKIASSSQSLKFMMVVFLKLYQEYMLGIEKFPYIGESPSLRKIDSFILIDEAKLIMDYNFPVLEDLLRKGREFGVGVILSTQYLSDFTSGKIDYKEPLSTWFIHKVPNISAKEIKSIGIPGANDDLSATIQTLEKHFCLYKTVGVNGTIIRGRPFYKLI</sequence>
<gene>
    <name evidence="1" type="ORF">OI18_22290</name>
</gene>